<dbReference type="EMBL" id="AP017424">
    <property type="protein sequence ID" value="BAU86644.1"/>
    <property type="molecule type" value="Genomic_DNA"/>
</dbReference>
<dbReference type="GO" id="GO:0006355">
    <property type="term" value="P:regulation of DNA-templated transcription"/>
    <property type="evidence" value="ECO:0007669"/>
    <property type="project" value="InterPro"/>
</dbReference>
<dbReference type="PRINTS" id="PR00038">
    <property type="entry name" value="HTHLUXR"/>
</dbReference>
<dbReference type="PANTHER" id="PTHR34293:SF1">
    <property type="entry name" value="HTH-TYPE TRANSCRIPTIONAL REGULATOR TRMBL2"/>
    <property type="match status" value="1"/>
</dbReference>
<dbReference type="GO" id="GO:0003677">
    <property type="term" value="F:DNA binding"/>
    <property type="evidence" value="ECO:0007669"/>
    <property type="project" value="InterPro"/>
</dbReference>
<dbReference type="InterPro" id="IPR000792">
    <property type="entry name" value="Tscrpt_reg_LuxR_C"/>
</dbReference>
<organism evidence="2 3">
    <name type="scientific">Streptomyces laurentii</name>
    <dbReference type="NCBI Taxonomy" id="39478"/>
    <lineage>
        <taxon>Bacteria</taxon>
        <taxon>Bacillati</taxon>
        <taxon>Actinomycetota</taxon>
        <taxon>Actinomycetes</taxon>
        <taxon>Kitasatosporales</taxon>
        <taxon>Streptomycetaceae</taxon>
        <taxon>Streptomyces</taxon>
    </lineage>
</organism>
<evidence type="ECO:0000313" key="3">
    <source>
        <dbReference type="Proteomes" id="UP000217676"/>
    </source>
</evidence>
<evidence type="ECO:0000313" key="2">
    <source>
        <dbReference type="EMBL" id="BAU86644.1"/>
    </source>
</evidence>
<keyword evidence="3" id="KW-1185">Reference proteome</keyword>
<dbReference type="PANTHER" id="PTHR34293">
    <property type="entry name" value="HTH-TYPE TRANSCRIPTIONAL REGULATOR TRMBL2"/>
    <property type="match status" value="1"/>
</dbReference>
<dbReference type="InterPro" id="IPR051797">
    <property type="entry name" value="TrmB-like"/>
</dbReference>
<dbReference type="Proteomes" id="UP000217676">
    <property type="component" value="Chromosome"/>
</dbReference>
<dbReference type="SUPFAM" id="SSF46894">
    <property type="entry name" value="C-terminal effector domain of the bipartite response regulators"/>
    <property type="match status" value="1"/>
</dbReference>
<dbReference type="PROSITE" id="PS50043">
    <property type="entry name" value="HTH_LUXR_2"/>
    <property type="match status" value="1"/>
</dbReference>
<proteinExistence type="predicted"/>
<protein>
    <submittedName>
        <fullName evidence="2">LuxR-family transcriptional regulator</fullName>
    </submittedName>
</protein>
<dbReference type="AlphaFoldDB" id="A0A160P5W2"/>
<feature type="domain" description="HTH luxR-type" evidence="1">
    <location>
        <begin position="249"/>
        <end position="314"/>
    </location>
</feature>
<dbReference type="Gene3D" id="1.10.10.10">
    <property type="entry name" value="Winged helix-like DNA-binding domain superfamily/Winged helix DNA-binding domain"/>
    <property type="match status" value="1"/>
</dbReference>
<dbReference type="Pfam" id="PF00196">
    <property type="entry name" value="GerE"/>
    <property type="match status" value="1"/>
</dbReference>
<reference evidence="2 3" key="1">
    <citation type="journal article" date="2016" name="Genome Announc.">
        <title>Complete Genome Sequence of Thiostrepton-Producing Streptomyces laurentii ATCC 31255.</title>
        <authorList>
            <person name="Doi K."/>
            <person name="Fujino Y."/>
            <person name="Nagayoshi Y."/>
            <person name="Ohshima T."/>
            <person name="Ogata S."/>
        </authorList>
    </citation>
    <scope>NUCLEOTIDE SEQUENCE [LARGE SCALE GENOMIC DNA]</scope>
    <source>
        <strain evidence="2 3">ATCC 31255</strain>
    </source>
</reference>
<accession>A0A160P5W2</accession>
<dbReference type="InterPro" id="IPR016032">
    <property type="entry name" value="Sig_transdc_resp-reg_C-effctor"/>
</dbReference>
<dbReference type="InterPro" id="IPR036388">
    <property type="entry name" value="WH-like_DNA-bd_sf"/>
</dbReference>
<sequence length="316" mass="35376">MYRLILENHGLRPSDVRQRLNLTEEQVRRAVDQLIDRKLLAVPHHDELRPVDPNLSLYSLLSDQLTELHDRQKEYERTRADIRAMLAEFGHLYPSCSQPDAERLIGMDCVQERMQDLADAARQECMTFNPGGGQSAASLAASKPLDSDVIGRGVRMRTVYLDSVRNDATTVEYAGWLTGIGGQVRTVPVLPIRMAVIDRTVAILPMDPDHTRRGAVQINSPGVVKALVELFERVWADAVPLGDARDRCEELDEHGLARREQELLRLLAQGLTDGAASKSLGVSLRTVRRMTADLSERLNARSRFEAGLRAGQRGWL</sequence>
<dbReference type="KEGG" id="slau:SLA_5775"/>
<dbReference type="CDD" id="cd06170">
    <property type="entry name" value="LuxR_C_like"/>
    <property type="match status" value="1"/>
</dbReference>
<gene>
    <name evidence="2" type="ORF">SLA_5775</name>
</gene>
<dbReference type="SMART" id="SM00421">
    <property type="entry name" value="HTH_LUXR"/>
    <property type="match status" value="1"/>
</dbReference>
<name>A0A160P5W2_STRLU</name>
<evidence type="ECO:0000259" key="1">
    <source>
        <dbReference type="PROSITE" id="PS50043"/>
    </source>
</evidence>